<evidence type="ECO:0000259" key="1">
    <source>
        <dbReference type="Pfam" id="PF00240"/>
    </source>
</evidence>
<dbReference type="OrthoDB" id="409180at2759"/>
<evidence type="ECO:0000313" key="3">
    <source>
        <dbReference type="Proteomes" id="UP000794436"/>
    </source>
</evidence>
<reference evidence="2" key="1">
    <citation type="submission" date="2019-03" db="EMBL/GenBank/DDBJ databases">
        <title>Long read genome sequence of the mycoparasitic Pythium oligandrum ATCC 38472 isolated from sugarbeet rhizosphere.</title>
        <authorList>
            <person name="Gaulin E."/>
        </authorList>
    </citation>
    <scope>NUCLEOTIDE SEQUENCE</scope>
    <source>
        <strain evidence="2">ATCC 38472_TT</strain>
    </source>
</reference>
<sequence>MSEAMRSSLGLSLALAHEDHREEAQEEESKLDDIIALQEEQIKVKFVLPDDSTITQAFKKGQTVQVLKCYLEEELEIQQSTAQLFLNDRLMLDPLSLTDFKGVENARTIEVHVRIETTSSKRHDTATRK</sequence>
<dbReference type="PANTHER" id="PTHR41749:SF1">
    <property type="entry name" value="UBIQUITIN-LIKE DOMAIN-CONTAINING PROTEIN"/>
    <property type="match status" value="1"/>
</dbReference>
<feature type="domain" description="Ubiquitin-like" evidence="1">
    <location>
        <begin position="42"/>
        <end position="114"/>
    </location>
</feature>
<protein>
    <recommendedName>
        <fullName evidence="1">Ubiquitin-like domain-containing protein</fullName>
    </recommendedName>
</protein>
<dbReference type="InterPro" id="IPR029071">
    <property type="entry name" value="Ubiquitin-like_domsf"/>
</dbReference>
<dbReference type="InterPro" id="IPR000626">
    <property type="entry name" value="Ubiquitin-like_dom"/>
</dbReference>
<accession>A0A8K1CTH2</accession>
<evidence type="ECO:0000313" key="2">
    <source>
        <dbReference type="EMBL" id="TMW69637.1"/>
    </source>
</evidence>
<name>A0A8K1CTH2_PYTOL</name>
<proteinExistence type="predicted"/>
<keyword evidence="3" id="KW-1185">Reference proteome</keyword>
<dbReference type="SUPFAM" id="SSF54236">
    <property type="entry name" value="Ubiquitin-like"/>
    <property type="match status" value="1"/>
</dbReference>
<dbReference type="Pfam" id="PF00240">
    <property type="entry name" value="ubiquitin"/>
    <property type="match status" value="1"/>
</dbReference>
<dbReference type="EMBL" id="SPLM01000001">
    <property type="protein sequence ID" value="TMW69637.1"/>
    <property type="molecule type" value="Genomic_DNA"/>
</dbReference>
<organism evidence="2 3">
    <name type="scientific">Pythium oligandrum</name>
    <name type="common">Mycoparasitic fungus</name>
    <dbReference type="NCBI Taxonomy" id="41045"/>
    <lineage>
        <taxon>Eukaryota</taxon>
        <taxon>Sar</taxon>
        <taxon>Stramenopiles</taxon>
        <taxon>Oomycota</taxon>
        <taxon>Peronosporomycetes</taxon>
        <taxon>Pythiales</taxon>
        <taxon>Pythiaceae</taxon>
        <taxon>Pythium</taxon>
    </lineage>
</organism>
<gene>
    <name evidence="2" type="ORF">Poli38472_001793</name>
</gene>
<comment type="caution">
    <text evidence="2">The sequence shown here is derived from an EMBL/GenBank/DDBJ whole genome shotgun (WGS) entry which is preliminary data.</text>
</comment>
<dbReference type="AlphaFoldDB" id="A0A8K1CTH2"/>
<dbReference type="PANTHER" id="PTHR41749">
    <property type="entry name" value="UBIQUITIN-LIKE DOMAIN-CONTAINING PROTEIN"/>
    <property type="match status" value="1"/>
</dbReference>
<dbReference type="Proteomes" id="UP000794436">
    <property type="component" value="Unassembled WGS sequence"/>
</dbReference>